<dbReference type="RefSeq" id="WP_109057795.1">
    <property type="nucleotide sequence ID" value="NZ_QFFM01000025.1"/>
</dbReference>
<protein>
    <submittedName>
        <fullName evidence="2">Uncharacterized protein</fullName>
    </submittedName>
</protein>
<sequence length="193" mass="21894">MYEEIDALQERDQYYVIDYIPYDTDDPRFLELEEYFERTYLPSFAEKIIRIILKTIYRFPCAIYVTGPSEDDDSMRLSEAGDTPSRIERTPNNAEPASEATIPISIPYDTDISGYPPAELAAIIRRIVLTDGPSSVQVLCSIPHRERPSRFLISICGGFSVTVYGAEPRTEATDRLQALATQEGLFLKHRSDA</sequence>
<reference evidence="2 3" key="1">
    <citation type="journal article" date="2018" name="Int. J. Syst. Evol. Microbiol.">
        <title>Bifidobacterium callitrichidarum sp. nov. from the faeces of the emperor tamarin (Saguinus imperator).</title>
        <authorList>
            <person name="Modesto M."/>
            <person name="Michelini S."/>
            <person name="Sansosti M.C."/>
            <person name="De Filippo C."/>
            <person name="Cavalieri D."/>
            <person name="Qvirist L."/>
            <person name="Andlid T."/>
            <person name="Spiezio C."/>
            <person name="Sandri C."/>
            <person name="Pascarelli S."/>
            <person name="Sgorbati B."/>
            <person name="Mattarelli P."/>
        </authorList>
    </citation>
    <scope>NUCLEOTIDE SEQUENCE [LARGE SCALE GENOMIC DNA]</scope>
    <source>
        <strain evidence="2 3">TRI 5</strain>
    </source>
</reference>
<dbReference type="EMBL" id="QFFM01000025">
    <property type="protein sequence ID" value="PWG63613.1"/>
    <property type="molecule type" value="Genomic_DNA"/>
</dbReference>
<feature type="region of interest" description="Disordered" evidence="1">
    <location>
        <begin position="72"/>
        <end position="96"/>
    </location>
</feature>
<proteinExistence type="predicted"/>
<comment type="caution">
    <text evidence="2">The sequence shown here is derived from an EMBL/GenBank/DDBJ whole genome shotgun (WGS) entry which is preliminary data.</text>
</comment>
<evidence type="ECO:0000256" key="1">
    <source>
        <dbReference type="SAM" id="MobiDB-lite"/>
    </source>
</evidence>
<gene>
    <name evidence="2" type="ORF">DF196_10635</name>
</gene>
<organism evidence="2 3">
    <name type="scientific">Bifidobacterium callitrichidarum</name>
    <dbReference type="NCBI Taxonomy" id="2052941"/>
    <lineage>
        <taxon>Bacteria</taxon>
        <taxon>Bacillati</taxon>
        <taxon>Actinomycetota</taxon>
        <taxon>Actinomycetes</taxon>
        <taxon>Bifidobacteriales</taxon>
        <taxon>Bifidobacteriaceae</taxon>
        <taxon>Bifidobacterium</taxon>
    </lineage>
</organism>
<evidence type="ECO:0000313" key="2">
    <source>
        <dbReference type="EMBL" id="PWG63613.1"/>
    </source>
</evidence>
<keyword evidence="3" id="KW-1185">Reference proteome</keyword>
<dbReference type="Proteomes" id="UP000245876">
    <property type="component" value="Unassembled WGS sequence"/>
</dbReference>
<dbReference type="AlphaFoldDB" id="A0A2U2N3E9"/>
<name>A0A2U2N3E9_9BIFI</name>
<accession>A0A2U2N3E9</accession>
<dbReference type="OrthoDB" id="3236025at2"/>
<evidence type="ECO:0000313" key="3">
    <source>
        <dbReference type="Proteomes" id="UP000245876"/>
    </source>
</evidence>